<dbReference type="InterPro" id="IPR000477">
    <property type="entry name" value="RT_dom"/>
</dbReference>
<reference evidence="2" key="1">
    <citation type="submission" date="2021-02" db="EMBL/GenBank/DDBJ databases">
        <authorList>
            <person name="Nowell W R."/>
        </authorList>
    </citation>
    <scope>NUCLEOTIDE SEQUENCE</scope>
</reference>
<comment type="caution">
    <text evidence="2">The sequence shown here is derived from an EMBL/GenBank/DDBJ whole genome shotgun (WGS) entry which is preliminary data.</text>
</comment>
<protein>
    <recommendedName>
        <fullName evidence="1">Reverse transcriptase domain-containing protein</fullName>
    </recommendedName>
</protein>
<dbReference type="PANTHER" id="PTHR21301:SF10">
    <property type="entry name" value="REVERSE TRANSCRIPTASE DOMAIN-CONTAINING PROTEIN"/>
    <property type="match status" value="1"/>
</dbReference>
<name>A0A819XDT3_9BILA</name>
<dbReference type="Proteomes" id="UP000663823">
    <property type="component" value="Unassembled WGS sequence"/>
</dbReference>
<dbReference type="PANTHER" id="PTHR21301">
    <property type="entry name" value="REVERSE TRANSCRIPTASE"/>
    <property type="match status" value="1"/>
</dbReference>
<evidence type="ECO:0000313" key="2">
    <source>
        <dbReference type="EMBL" id="CAF4134924.1"/>
    </source>
</evidence>
<dbReference type="AlphaFoldDB" id="A0A819XDT3"/>
<evidence type="ECO:0000313" key="3">
    <source>
        <dbReference type="Proteomes" id="UP000663823"/>
    </source>
</evidence>
<dbReference type="EMBL" id="CAJOAX010013752">
    <property type="protein sequence ID" value="CAF4134924.1"/>
    <property type="molecule type" value="Genomic_DNA"/>
</dbReference>
<dbReference type="PROSITE" id="PS50878">
    <property type="entry name" value="RT_POL"/>
    <property type="match status" value="1"/>
</dbReference>
<accession>A0A819XDT3</accession>
<sequence length="442" mass="50999">MKQYRSRRSNISIYTTITASLPFIEVDLNLSPQQMSMFINGLKYVIPYQSQFSSKSIEQLVSEQYQSLSTTVKNCLQDHRIPAANKRAEEAFQALQCILHELQSKKLSRKLEKRAKREYKIIQSIRRLLRDRSDIVIRPTDFARKAEEYMLKTKAYQEITSGRCPLSDMLCAVQTLLSSLIAQKALTFQQCDKMSPNLNKLELGHYHDLPKPHKVGTPLRHIIACIHAPATLVSQFLNDLLAPIYLNVAREITFINGIDVIRKLEKYILDGHFQATTKFIIIDVTDLYTMIPREGALHALMRFLEKNSRHGKIGTLSIDAIMRMARLILDTNCFAYNNKYYQQTRGGAMGSAFTQVLANIYMFEWEQDLIKHQTVHKGMYGRYIDDIFMITNQTIDEIQTELEKAANKDINIKIHYEIDTSVNFLDVTITNENGQLKTSLYH</sequence>
<evidence type="ECO:0000259" key="1">
    <source>
        <dbReference type="PROSITE" id="PS50878"/>
    </source>
</evidence>
<feature type="domain" description="Reverse transcriptase" evidence="1">
    <location>
        <begin position="190"/>
        <end position="442"/>
    </location>
</feature>
<organism evidence="2 3">
    <name type="scientific">Rotaria sordida</name>
    <dbReference type="NCBI Taxonomy" id="392033"/>
    <lineage>
        <taxon>Eukaryota</taxon>
        <taxon>Metazoa</taxon>
        <taxon>Spiralia</taxon>
        <taxon>Gnathifera</taxon>
        <taxon>Rotifera</taxon>
        <taxon>Eurotatoria</taxon>
        <taxon>Bdelloidea</taxon>
        <taxon>Philodinida</taxon>
        <taxon>Philodinidae</taxon>
        <taxon>Rotaria</taxon>
    </lineage>
</organism>
<gene>
    <name evidence="2" type="ORF">OTI717_LOCUS35453</name>
</gene>
<proteinExistence type="predicted"/>
<feature type="non-terminal residue" evidence="2">
    <location>
        <position position="1"/>
    </location>
</feature>